<gene>
    <name evidence="1" type="ORF">NXS09_08060</name>
</gene>
<evidence type="ECO:0000313" key="2">
    <source>
        <dbReference type="Proteomes" id="UP001166947"/>
    </source>
</evidence>
<keyword evidence="2" id="KW-1185">Reference proteome</keyword>
<dbReference type="Proteomes" id="UP001166947">
    <property type="component" value="Unassembled WGS sequence"/>
</dbReference>
<accession>A0ABT2FDJ5</accession>
<dbReference type="RefSeq" id="WP_259292038.1">
    <property type="nucleotide sequence ID" value="NZ_JANUXW010000007.1"/>
</dbReference>
<reference evidence="1" key="2">
    <citation type="journal article" date="2023" name="Curr. Microbiol.">
        <title>Neisseria montereyensis sp. nov., Isolated from Oropharynx of California Sea Lion (Zalophus californianus): Genomic, Phylogenetic, and Phenotypic Study.</title>
        <authorList>
            <person name="Volokhov D.V."/>
            <person name="Zagorodnyaya T.A."/>
            <person name="Furtak V.A."/>
            <person name="Nattanmai G."/>
            <person name="Randall L."/>
            <person name="Jose S."/>
            <person name="Gao Y."/>
            <person name="Gulland F.M."/>
            <person name="Eisenberg T."/>
            <person name="Delmonte P."/>
            <person name="Blom J."/>
            <person name="Mitchell K.K."/>
        </authorList>
    </citation>
    <scope>NUCLEOTIDE SEQUENCE</scope>
    <source>
        <strain evidence="1">CSL10203-ORH2</strain>
    </source>
</reference>
<comment type="caution">
    <text evidence="1">The sequence shown here is derived from an EMBL/GenBank/DDBJ whole genome shotgun (WGS) entry which is preliminary data.</text>
</comment>
<sequence>MMIEVKYTHKGWYLFCPIWISNWQNPDDAPAVAPRYKLAWLFWLADQFFYAMSAAHEMKTGEPLPFCFKVDPRPLKKPVIHYYK</sequence>
<organism evidence="1 2">
    <name type="scientific">Neisseria montereyensis</name>
    <dbReference type="NCBI Taxonomy" id="2973938"/>
    <lineage>
        <taxon>Bacteria</taxon>
        <taxon>Pseudomonadati</taxon>
        <taxon>Pseudomonadota</taxon>
        <taxon>Betaproteobacteria</taxon>
        <taxon>Neisseriales</taxon>
        <taxon>Neisseriaceae</taxon>
        <taxon>Neisseria</taxon>
    </lineage>
</organism>
<proteinExistence type="predicted"/>
<evidence type="ECO:0000313" key="1">
    <source>
        <dbReference type="EMBL" id="MCS4534251.1"/>
    </source>
</evidence>
<protein>
    <submittedName>
        <fullName evidence="1">Uncharacterized protein</fullName>
    </submittedName>
</protein>
<reference evidence="1" key="1">
    <citation type="submission" date="2022-08" db="EMBL/GenBank/DDBJ databases">
        <authorList>
            <person name="Volokhov D.V."/>
            <person name="Furtak V.A."/>
            <person name="Zagorodnyaya T.A."/>
        </authorList>
    </citation>
    <scope>NUCLEOTIDE SEQUENCE</scope>
    <source>
        <strain evidence="1">CSL10203-ORH2</strain>
    </source>
</reference>
<dbReference type="EMBL" id="JANUXW010000007">
    <property type="protein sequence ID" value="MCS4534251.1"/>
    <property type="molecule type" value="Genomic_DNA"/>
</dbReference>
<name>A0ABT2FDJ5_9NEIS</name>